<dbReference type="STRING" id="1194090.SAMN05443144_105135"/>
<protein>
    <submittedName>
        <fullName evidence="2">Uncharacterized conserved protein PhnB, glyoxalase superfamily</fullName>
    </submittedName>
</protein>
<name>A0A1M4YS32_9BACT</name>
<dbReference type="Proteomes" id="UP000184041">
    <property type="component" value="Unassembled WGS sequence"/>
</dbReference>
<dbReference type="AlphaFoldDB" id="A0A1M4YS32"/>
<organism evidence="2 3">
    <name type="scientific">Fodinibius roseus</name>
    <dbReference type="NCBI Taxonomy" id="1194090"/>
    <lineage>
        <taxon>Bacteria</taxon>
        <taxon>Pseudomonadati</taxon>
        <taxon>Balneolota</taxon>
        <taxon>Balneolia</taxon>
        <taxon>Balneolales</taxon>
        <taxon>Balneolaceae</taxon>
        <taxon>Fodinibius</taxon>
    </lineage>
</organism>
<dbReference type="Gene3D" id="3.30.720.120">
    <property type="match status" value="1"/>
</dbReference>
<gene>
    <name evidence="2" type="ORF">SAMN05443144_105135</name>
</gene>
<dbReference type="SUPFAM" id="SSF54593">
    <property type="entry name" value="Glyoxalase/Bleomycin resistance protein/Dihydroxybiphenyl dioxygenase"/>
    <property type="match status" value="1"/>
</dbReference>
<evidence type="ECO:0000313" key="2">
    <source>
        <dbReference type="EMBL" id="SHF08312.1"/>
    </source>
</evidence>
<evidence type="ECO:0000313" key="3">
    <source>
        <dbReference type="Proteomes" id="UP000184041"/>
    </source>
</evidence>
<dbReference type="InterPro" id="IPR004360">
    <property type="entry name" value="Glyas_Fos-R_dOase_dom"/>
</dbReference>
<dbReference type="PANTHER" id="PTHR34109:SF1">
    <property type="entry name" value="VOC DOMAIN-CONTAINING PROTEIN"/>
    <property type="match status" value="1"/>
</dbReference>
<keyword evidence="3" id="KW-1185">Reference proteome</keyword>
<feature type="domain" description="VOC" evidence="1">
    <location>
        <begin position="9"/>
        <end position="127"/>
    </location>
</feature>
<dbReference type="InterPro" id="IPR037523">
    <property type="entry name" value="VOC_core"/>
</dbReference>
<dbReference type="Gene3D" id="3.30.720.110">
    <property type="match status" value="1"/>
</dbReference>
<accession>A0A1M4YS32</accession>
<evidence type="ECO:0000259" key="1">
    <source>
        <dbReference type="PROSITE" id="PS51819"/>
    </source>
</evidence>
<dbReference type="Pfam" id="PF00903">
    <property type="entry name" value="Glyoxalase"/>
    <property type="match status" value="1"/>
</dbReference>
<dbReference type="RefSeq" id="WP_073060965.1">
    <property type="nucleotide sequence ID" value="NZ_FQUS01000005.1"/>
</dbReference>
<dbReference type="PROSITE" id="PS51819">
    <property type="entry name" value="VOC"/>
    <property type="match status" value="1"/>
</dbReference>
<reference evidence="2 3" key="1">
    <citation type="submission" date="2016-11" db="EMBL/GenBank/DDBJ databases">
        <authorList>
            <person name="Jaros S."/>
            <person name="Januszkiewicz K."/>
            <person name="Wedrychowicz H."/>
        </authorList>
    </citation>
    <scope>NUCLEOTIDE SEQUENCE [LARGE SCALE GENOMIC DNA]</scope>
    <source>
        <strain evidence="2 3">DSM 21986</strain>
    </source>
</reference>
<dbReference type="PANTHER" id="PTHR34109">
    <property type="entry name" value="BNAUNNG04460D PROTEIN-RELATED"/>
    <property type="match status" value="1"/>
</dbReference>
<dbReference type="InterPro" id="IPR029068">
    <property type="entry name" value="Glyas_Bleomycin-R_OHBP_Dase"/>
</dbReference>
<proteinExistence type="predicted"/>
<sequence length="146" mass="16207">MSITPFSDKYHTATPYLLVEGVAGLVDFLANAFGAEKTIWLERNNGSIMHVEVQIGDSIIMMGEPTDEFDSMPGSIYLRVEDCDATYQKALESGGESIMEPTDMHHAGERYGGIKDPAGNIWWIATHIEDVSPEEQQRRIKESGTL</sequence>
<dbReference type="OrthoDB" id="9795306at2"/>
<dbReference type="EMBL" id="FQUS01000005">
    <property type="protein sequence ID" value="SHF08312.1"/>
    <property type="molecule type" value="Genomic_DNA"/>
</dbReference>
<dbReference type="CDD" id="cd07246">
    <property type="entry name" value="VOC_like"/>
    <property type="match status" value="1"/>
</dbReference>